<evidence type="ECO:0000313" key="1">
    <source>
        <dbReference type="EMBL" id="KAF2106928.1"/>
    </source>
</evidence>
<reference evidence="1" key="1">
    <citation type="journal article" date="2020" name="Stud. Mycol.">
        <title>101 Dothideomycetes genomes: a test case for predicting lifestyles and emergence of pathogens.</title>
        <authorList>
            <person name="Haridas S."/>
            <person name="Albert R."/>
            <person name="Binder M."/>
            <person name="Bloem J."/>
            <person name="Labutti K."/>
            <person name="Salamov A."/>
            <person name="Andreopoulos B."/>
            <person name="Baker S."/>
            <person name="Barry K."/>
            <person name="Bills G."/>
            <person name="Bluhm B."/>
            <person name="Cannon C."/>
            <person name="Castanera R."/>
            <person name="Culley D."/>
            <person name="Daum C."/>
            <person name="Ezra D."/>
            <person name="Gonzalez J."/>
            <person name="Henrissat B."/>
            <person name="Kuo A."/>
            <person name="Liang C."/>
            <person name="Lipzen A."/>
            <person name="Lutzoni F."/>
            <person name="Magnuson J."/>
            <person name="Mondo S."/>
            <person name="Nolan M."/>
            <person name="Ohm R."/>
            <person name="Pangilinan J."/>
            <person name="Park H.-J."/>
            <person name="Ramirez L."/>
            <person name="Alfaro M."/>
            <person name="Sun H."/>
            <person name="Tritt A."/>
            <person name="Yoshinaga Y."/>
            <person name="Zwiers L.-H."/>
            <person name="Turgeon B."/>
            <person name="Goodwin S."/>
            <person name="Spatafora J."/>
            <person name="Crous P."/>
            <person name="Grigoriev I."/>
        </authorList>
    </citation>
    <scope>NUCLEOTIDE SEQUENCE</scope>
    <source>
        <strain evidence="1">CBS 627.86</strain>
    </source>
</reference>
<keyword evidence="2" id="KW-1185">Reference proteome</keyword>
<gene>
    <name evidence="1" type="ORF">BDV96DRAFT_310967</name>
</gene>
<name>A0A6A5YL82_9PLEO</name>
<dbReference type="EMBL" id="ML977358">
    <property type="protein sequence ID" value="KAF2106928.1"/>
    <property type="molecule type" value="Genomic_DNA"/>
</dbReference>
<dbReference type="Proteomes" id="UP000799770">
    <property type="component" value="Unassembled WGS sequence"/>
</dbReference>
<dbReference type="AlphaFoldDB" id="A0A6A5YL82"/>
<proteinExistence type="predicted"/>
<sequence length="190" mass="21682">MPFLSLEMCPPLHLERDRSIHLPLAAALLLRDVEALWPMYLQKKRIYYHNLAHKHRKVLLDHRLKLPQQRTHRDPEVASAILCDSRCPSSCLRNSNRLWRSLCPITPMTSAALLQAPFLPGAMKTSSSQISRFGMSSRGHIQGGVQSRDPYSTGSGTPWFLSRRTELLHVISIHFRHSHVSLTTFPSFLV</sequence>
<protein>
    <submittedName>
        <fullName evidence="1">Uncharacterized protein</fullName>
    </submittedName>
</protein>
<organism evidence="1 2">
    <name type="scientific">Lophiotrema nucula</name>
    <dbReference type="NCBI Taxonomy" id="690887"/>
    <lineage>
        <taxon>Eukaryota</taxon>
        <taxon>Fungi</taxon>
        <taxon>Dikarya</taxon>
        <taxon>Ascomycota</taxon>
        <taxon>Pezizomycotina</taxon>
        <taxon>Dothideomycetes</taxon>
        <taxon>Pleosporomycetidae</taxon>
        <taxon>Pleosporales</taxon>
        <taxon>Lophiotremataceae</taxon>
        <taxon>Lophiotrema</taxon>
    </lineage>
</organism>
<evidence type="ECO:0000313" key="2">
    <source>
        <dbReference type="Proteomes" id="UP000799770"/>
    </source>
</evidence>
<accession>A0A6A5YL82</accession>